<keyword evidence="5" id="KW-0456">Lyase</keyword>
<dbReference type="GO" id="GO:0009097">
    <property type="term" value="P:isoleucine biosynthetic process"/>
    <property type="evidence" value="ECO:0007669"/>
    <property type="project" value="TreeGrafter"/>
</dbReference>
<dbReference type="Pfam" id="PF00291">
    <property type="entry name" value="PALP"/>
    <property type="match status" value="1"/>
</dbReference>
<dbReference type="PANTHER" id="PTHR48078:SF2">
    <property type="entry name" value="CATABOLIC L-SERINE_THREONINE DEHYDRATASE"/>
    <property type="match status" value="1"/>
</dbReference>
<dbReference type="GO" id="GO:0004794">
    <property type="term" value="F:threonine deaminase activity"/>
    <property type="evidence" value="ECO:0007669"/>
    <property type="project" value="TreeGrafter"/>
</dbReference>
<dbReference type="STRING" id="1314790.A0A1Y1XV34"/>
<proteinExistence type="inferred from homology"/>
<gene>
    <name evidence="8" type="ORF">K493DRAFT_410331</name>
</gene>
<evidence type="ECO:0000313" key="9">
    <source>
        <dbReference type="Proteomes" id="UP000193498"/>
    </source>
</evidence>
<dbReference type="SUPFAM" id="SSF53686">
    <property type="entry name" value="Tryptophan synthase beta subunit-like PLP-dependent enzymes"/>
    <property type="match status" value="1"/>
</dbReference>
<evidence type="ECO:0000256" key="1">
    <source>
        <dbReference type="ARBA" id="ARBA00001933"/>
    </source>
</evidence>
<comment type="similarity">
    <text evidence="2">Belongs to the serine/threonine dehydratase family.</text>
</comment>
<dbReference type="PANTHER" id="PTHR48078">
    <property type="entry name" value="THREONINE DEHYDRATASE, MITOCHONDRIAL-RELATED"/>
    <property type="match status" value="1"/>
</dbReference>
<keyword evidence="9" id="KW-1185">Reference proteome</keyword>
<comment type="cofactor">
    <cofactor evidence="1">
        <name>pyridoxal 5'-phosphate</name>
        <dbReference type="ChEBI" id="CHEBI:597326"/>
    </cofactor>
</comment>
<dbReference type="GO" id="GO:0006567">
    <property type="term" value="P:L-threonine catabolic process"/>
    <property type="evidence" value="ECO:0007669"/>
    <property type="project" value="TreeGrafter"/>
</dbReference>
<comment type="caution">
    <text evidence="8">The sequence shown here is derived from an EMBL/GenBank/DDBJ whole genome shotgun (WGS) entry which is preliminary data.</text>
</comment>
<dbReference type="EC" id="4.3.1.17" evidence="3"/>
<dbReference type="GO" id="GO:0003941">
    <property type="term" value="F:L-serine ammonia-lyase activity"/>
    <property type="evidence" value="ECO:0007669"/>
    <property type="project" value="UniProtKB-EC"/>
</dbReference>
<evidence type="ECO:0000313" key="8">
    <source>
        <dbReference type="EMBL" id="ORX89583.1"/>
    </source>
</evidence>
<keyword evidence="4" id="KW-0663">Pyridoxal phosphate</keyword>
<dbReference type="InterPro" id="IPR050147">
    <property type="entry name" value="Ser/Thr_Dehydratase"/>
</dbReference>
<dbReference type="InterPro" id="IPR036052">
    <property type="entry name" value="TrpB-like_PALP_sf"/>
</dbReference>
<comment type="catalytic activity">
    <reaction evidence="6">
        <text>L-serine = pyruvate + NH4(+)</text>
        <dbReference type="Rhea" id="RHEA:19169"/>
        <dbReference type="ChEBI" id="CHEBI:15361"/>
        <dbReference type="ChEBI" id="CHEBI:28938"/>
        <dbReference type="ChEBI" id="CHEBI:33384"/>
        <dbReference type="EC" id="4.3.1.17"/>
    </reaction>
</comment>
<evidence type="ECO:0000256" key="2">
    <source>
        <dbReference type="ARBA" id="ARBA00010869"/>
    </source>
</evidence>
<evidence type="ECO:0000256" key="5">
    <source>
        <dbReference type="ARBA" id="ARBA00023239"/>
    </source>
</evidence>
<dbReference type="Gene3D" id="3.40.50.1100">
    <property type="match status" value="2"/>
</dbReference>
<protein>
    <recommendedName>
        <fullName evidence="3">L-serine ammonia-lyase</fullName>
        <ecNumber evidence="3">4.3.1.17</ecNumber>
    </recommendedName>
</protein>
<dbReference type="GO" id="GO:0006565">
    <property type="term" value="P:L-serine catabolic process"/>
    <property type="evidence" value="ECO:0007669"/>
    <property type="project" value="TreeGrafter"/>
</dbReference>
<dbReference type="OrthoDB" id="7773036at2759"/>
<evidence type="ECO:0000259" key="7">
    <source>
        <dbReference type="Pfam" id="PF00291"/>
    </source>
</evidence>
<dbReference type="InterPro" id="IPR000634">
    <property type="entry name" value="Ser/Thr_deHydtase_PyrdxlP-BS"/>
</dbReference>
<dbReference type="PROSITE" id="PS00165">
    <property type="entry name" value="DEHYDRATASE_SER_THR"/>
    <property type="match status" value="1"/>
</dbReference>
<evidence type="ECO:0000256" key="3">
    <source>
        <dbReference type="ARBA" id="ARBA00012093"/>
    </source>
</evidence>
<evidence type="ECO:0000256" key="4">
    <source>
        <dbReference type="ARBA" id="ARBA00022898"/>
    </source>
</evidence>
<dbReference type="EMBL" id="MCFE01000434">
    <property type="protein sequence ID" value="ORX89583.1"/>
    <property type="molecule type" value="Genomic_DNA"/>
</dbReference>
<evidence type="ECO:0000256" key="6">
    <source>
        <dbReference type="ARBA" id="ARBA00049406"/>
    </source>
</evidence>
<dbReference type="AlphaFoldDB" id="A0A1Y1XV34"/>
<reference evidence="8 9" key="1">
    <citation type="submission" date="2016-07" db="EMBL/GenBank/DDBJ databases">
        <title>Pervasive Adenine N6-methylation of Active Genes in Fungi.</title>
        <authorList>
            <consortium name="DOE Joint Genome Institute"/>
            <person name="Mondo S.J."/>
            <person name="Dannebaum R.O."/>
            <person name="Kuo R.C."/>
            <person name="Labutti K."/>
            <person name="Haridas S."/>
            <person name="Kuo A."/>
            <person name="Salamov A."/>
            <person name="Ahrendt S.R."/>
            <person name="Lipzen A."/>
            <person name="Sullivan W."/>
            <person name="Andreopoulos W.B."/>
            <person name="Clum A."/>
            <person name="Lindquist E."/>
            <person name="Daum C."/>
            <person name="Ramamoorthy G.K."/>
            <person name="Gryganskyi A."/>
            <person name="Culley D."/>
            <person name="Magnuson J.K."/>
            <person name="James T.Y."/>
            <person name="O'Malley M.A."/>
            <person name="Stajich J.E."/>
            <person name="Spatafora J.W."/>
            <person name="Visel A."/>
            <person name="Grigoriev I.V."/>
        </authorList>
    </citation>
    <scope>NUCLEOTIDE SEQUENCE [LARGE SCALE GENOMIC DNA]</scope>
    <source>
        <strain evidence="8 9">CBS 931.73</strain>
    </source>
</reference>
<dbReference type="InterPro" id="IPR001926">
    <property type="entry name" value="TrpB-like_PALP"/>
</dbReference>
<organism evidence="8 9">
    <name type="scientific">Basidiobolus meristosporus CBS 931.73</name>
    <dbReference type="NCBI Taxonomy" id="1314790"/>
    <lineage>
        <taxon>Eukaryota</taxon>
        <taxon>Fungi</taxon>
        <taxon>Fungi incertae sedis</taxon>
        <taxon>Zoopagomycota</taxon>
        <taxon>Entomophthoromycotina</taxon>
        <taxon>Basidiobolomycetes</taxon>
        <taxon>Basidiobolales</taxon>
        <taxon>Basidiobolaceae</taxon>
        <taxon>Basidiobolus</taxon>
    </lineage>
</organism>
<name>A0A1Y1XV34_9FUNG</name>
<dbReference type="InParanoid" id="A0A1Y1XV34"/>
<dbReference type="GO" id="GO:0030170">
    <property type="term" value="F:pyridoxal phosphate binding"/>
    <property type="evidence" value="ECO:0007669"/>
    <property type="project" value="InterPro"/>
</dbReference>
<dbReference type="Proteomes" id="UP000193498">
    <property type="component" value="Unassembled WGS sequence"/>
</dbReference>
<feature type="domain" description="Tryptophan synthase beta chain-like PALP" evidence="7">
    <location>
        <begin position="8"/>
        <end position="302"/>
    </location>
</feature>
<sequence length="344" mass="37853">MEIPSLYNLTPLLFSTHLSEHVGCNVWLKLENFQSTSSYKLRGISHACVKALLTEDVNRLVISGDIDSCWALAYAGRRLNVPTTVFVSSQLSERMRKTMGLERASVVEVEGGFEEAENLAREFVQNTPNSKYIHPYDDPDIWEGISSMINEFSEGAPFQCPDAVICPMGGGDLMSGVIEGLRSCGWERVPVIVAETHLSNSFQASIRAGQSIKLDHPQALIKGLEIRQVCSRALELAFMHPSLPLSVTDSMAADACCRFADDHQMIVDAGTGAALSVLYSRSIQKFLPNLDENMNIVVVITGGVDISLDTLIEYKEQYSNPPILVKSDSGVFMRMQDVPDVDSD</sequence>
<accession>A0A1Y1XV34</accession>